<keyword evidence="1 6" id="KW-0597">Phosphoprotein</keyword>
<proteinExistence type="predicted"/>
<keyword evidence="5" id="KW-0804">Transcription</keyword>
<keyword evidence="4" id="KW-0238">DNA-binding</keyword>
<dbReference type="InterPro" id="IPR050595">
    <property type="entry name" value="Bact_response_regulator"/>
</dbReference>
<dbReference type="FunFam" id="3.40.50.2300:FF:000001">
    <property type="entry name" value="DNA-binding response regulator PhoB"/>
    <property type="match status" value="1"/>
</dbReference>
<dbReference type="GO" id="GO:0000160">
    <property type="term" value="P:phosphorelay signal transduction system"/>
    <property type="evidence" value="ECO:0007669"/>
    <property type="project" value="UniProtKB-KW"/>
</dbReference>
<dbReference type="GO" id="GO:0003677">
    <property type="term" value="F:DNA binding"/>
    <property type="evidence" value="ECO:0007669"/>
    <property type="project" value="UniProtKB-KW"/>
</dbReference>
<dbReference type="EMBL" id="MT630608">
    <property type="protein sequence ID" value="QNO41220.1"/>
    <property type="molecule type" value="Genomic_DNA"/>
</dbReference>
<name>A0A7G9Y0W3_9EURY</name>
<evidence type="ECO:0000313" key="9">
    <source>
        <dbReference type="EMBL" id="QNO41647.1"/>
    </source>
</evidence>
<feature type="domain" description="Response regulatory" evidence="7">
    <location>
        <begin position="21"/>
        <end position="139"/>
    </location>
</feature>
<feature type="modified residue" description="4-aspartylphosphate" evidence="6">
    <location>
        <position position="71"/>
    </location>
</feature>
<dbReference type="PANTHER" id="PTHR44591:SF3">
    <property type="entry name" value="RESPONSE REGULATORY DOMAIN-CONTAINING PROTEIN"/>
    <property type="match status" value="1"/>
</dbReference>
<evidence type="ECO:0000256" key="5">
    <source>
        <dbReference type="ARBA" id="ARBA00023163"/>
    </source>
</evidence>
<evidence type="ECO:0000256" key="1">
    <source>
        <dbReference type="ARBA" id="ARBA00022553"/>
    </source>
</evidence>
<dbReference type="PANTHER" id="PTHR44591">
    <property type="entry name" value="STRESS RESPONSE REGULATOR PROTEIN 1"/>
    <property type="match status" value="1"/>
</dbReference>
<organism evidence="9">
    <name type="scientific">Candidatus Methanogaster sp. ANME-2c ERB4</name>
    <dbReference type="NCBI Taxonomy" id="2759911"/>
    <lineage>
        <taxon>Archaea</taxon>
        <taxon>Methanobacteriati</taxon>
        <taxon>Methanobacteriota</taxon>
        <taxon>Stenosarchaea group</taxon>
        <taxon>Methanomicrobia</taxon>
        <taxon>Methanosarcinales</taxon>
        <taxon>ANME-2 cluster</taxon>
        <taxon>Candidatus Methanogasteraceae</taxon>
        <taxon>Candidatus Methanogaster</taxon>
    </lineage>
</organism>
<keyword evidence="3" id="KW-0805">Transcription regulation</keyword>
<dbReference type="Pfam" id="PF00072">
    <property type="entry name" value="Response_reg"/>
    <property type="match status" value="1"/>
</dbReference>
<gene>
    <name evidence="9" type="primary">cheY</name>
    <name evidence="8" type="ORF">APGBGGHG_00001</name>
    <name evidence="9" type="ORF">DEHNNBFE_00001</name>
</gene>
<dbReference type="SUPFAM" id="SSF52172">
    <property type="entry name" value="CheY-like"/>
    <property type="match status" value="1"/>
</dbReference>
<dbReference type="InterPro" id="IPR011006">
    <property type="entry name" value="CheY-like_superfamily"/>
</dbReference>
<dbReference type="InterPro" id="IPR001789">
    <property type="entry name" value="Sig_transdc_resp-reg_receiver"/>
</dbReference>
<evidence type="ECO:0000256" key="2">
    <source>
        <dbReference type="ARBA" id="ARBA00023012"/>
    </source>
</evidence>
<evidence type="ECO:0000256" key="4">
    <source>
        <dbReference type="ARBA" id="ARBA00023125"/>
    </source>
</evidence>
<dbReference type="Gene3D" id="3.40.50.2300">
    <property type="match status" value="1"/>
</dbReference>
<dbReference type="SMART" id="SM00448">
    <property type="entry name" value="REC"/>
    <property type="match status" value="1"/>
</dbReference>
<evidence type="ECO:0000259" key="7">
    <source>
        <dbReference type="PROSITE" id="PS50110"/>
    </source>
</evidence>
<evidence type="ECO:0000256" key="6">
    <source>
        <dbReference type="PROSITE-ProRule" id="PRU00169"/>
    </source>
</evidence>
<keyword evidence="2" id="KW-0902">Two-component regulatory system</keyword>
<dbReference type="AlphaFoldDB" id="A0A7G9Y0W3"/>
<accession>A0A7G9Y0W3</accession>
<evidence type="ECO:0000256" key="3">
    <source>
        <dbReference type="ARBA" id="ARBA00023015"/>
    </source>
</evidence>
<sequence>MADKAYFFMPCRRYVMVMCAKIMVVDDEPDTVDLVALVLTNEGHEIIPAYNGRAALDKLKEEEKPDLILLDIMMPDIDGWGVYQAIRKNDDTKHIPVIMLTSKSQSIDKMIGLHVVGVDGYITKPFGRKELLNGVKKHLKGANETN</sequence>
<dbReference type="EMBL" id="MT630655">
    <property type="protein sequence ID" value="QNO41647.1"/>
    <property type="molecule type" value="Genomic_DNA"/>
</dbReference>
<evidence type="ECO:0000313" key="8">
    <source>
        <dbReference type="EMBL" id="QNO41220.1"/>
    </source>
</evidence>
<protein>
    <submittedName>
        <fullName evidence="9">Chemotaxis protein CheY</fullName>
    </submittedName>
</protein>
<reference evidence="9" key="1">
    <citation type="submission" date="2020-06" db="EMBL/GenBank/DDBJ databases">
        <title>Unique genomic features of the anaerobic methanotrophic archaea.</title>
        <authorList>
            <person name="Chadwick G.L."/>
            <person name="Skennerton C.T."/>
            <person name="Laso-Perez R."/>
            <person name="Leu A.O."/>
            <person name="Speth D.R."/>
            <person name="Yu H."/>
            <person name="Morgan-Lang C."/>
            <person name="Hatzenpichler R."/>
            <person name="Goudeau D."/>
            <person name="Malmstrom R."/>
            <person name="Brazelton W.J."/>
            <person name="Woyke T."/>
            <person name="Hallam S.J."/>
            <person name="Tyson G.W."/>
            <person name="Wegener G."/>
            <person name="Boetius A."/>
            <person name="Orphan V."/>
        </authorList>
    </citation>
    <scope>NUCLEOTIDE SEQUENCE</scope>
</reference>
<dbReference type="PROSITE" id="PS50110">
    <property type="entry name" value="RESPONSE_REGULATORY"/>
    <property type="match status" value="1"/>
</dbReference>